<keyword evidence="1 5" id="KW-0132">Cell division</keyword>
<dbReference type="PANTHER" id="PTHR35798">
    <property type="entry name" value="CELL DIVISION PROTEIN SEPF"/>
    <property type="match status" value="1"/>
</dbReference>
<accession>A0A930VZ25</accession>
<evidence type="ECO:0000256" key="3">
    <source>
        <dbReference type="ARBA" id="ARBA00023306"/>
    </source>
</evidence>
<evidence type="ECO:0000256" key="6">
    <source>
        <dbReference type="SAM" id="MobiDB-lite"/>
    </source>
</evidence>
<comment type="subunit">
    <text evidence="5">Homodimer. Interacts with FtsZ.</text>
</comment>
<comment type="similarity">
    <text evidence="5">Belongs to the SepF family.</text>
</comment>
<dbReference type="PANTHER" id="PTHR35798:SF1">
    <property type="entry name" value="CELL DIVISION PROTEIN SEPF"/>
    <property type="match status" value="1"/>
</dbReference>
<comment type="caution">
    <text evidence="7">The sequence shown here is derived from an EMBL/GenBank/DDBJ whole genome shotgun (WGS) entry which is preliminary data.</text>
</comment>
<gene>
    <name evidence="5" type="primary">sepF</name>
    <name evidence="7" type="ORF">HXK23_03145</name>
</gene>
<name>A0A930VZ25_9ACTN</name>
<feature type="compositionally biased region" description="Acidic residues" evidence="6">
    <location>
        <begin position="16"/>
        <end position="34"/>
    </location>
</feature>
<feature type="region of interest" description="Disordered" evidence="6">
    <location>
        <begin position="14"/>
        <end position="127"/>
    </location>
</feature>
<evidence type="ECO:0000313" key="8">
    <source>
        <dbReference type="Proteomes" id="UP000772566"/>
    </source>
</evidence>
<dbReference type="GO" id="GO:0000917">
    <property type="term" value="P:division septum assembly"/>
    <property type="evidence" value="ECO:0007669"/>
    <property type="project" value="UniProtKB-KW"/>
</dbReference>
<organism evidence="7 8">
    <name type="scientific">Lancefieldella parvula</name>
    <dbReference type="NCBI Taxonomy" id="1382"/>
    <lineage>
        <taxon>Bacteria</taxon>
        <taxon>Bacillati</taxon>
        <taxon>Actinomycetota</taxon>
        <taxon>Coriobacteriia</taxon>
        <taxon>Coriobacteriales</taxon>
        <taxon>Atopobiaceae</taxon>
        <taxon>Lancefieldella</taxon>
    </lineage>
</organism>
<dbReference type="EMBL" id="JABZGT010000151">
    <property type="protein sequence ID" value="MBF4809206.1"/>
    <property type="molecule type" value="Genomic_DNA"/>
</dbReference>
<dbReference type="GO" id="GO:0005737">
    <property type="term" value="C:cytoplasm"/>
    <property type="evidence" value="ECO:0007669"/>
    <property type="project" value="UniProtKB-SubCell"/>
</dbReference>
<evidence type="ECO:0000256" key="4">
    <source>
        <dbReference type="ARBA" id="ARBA00044936"/>
    </source>
</evidence>
<keyword evidence="2 5" id="KW-0717">Septation</keyword>
<dbReference type="AlphaFoldDB" id="A0A930VZ25"/>
<feature type="compositionally biased region" description="Polar residues" evidence="6">
    <location>
        <begin position="66"/>
        <end position="88"/>
    </location>
</feature>
<comment type="subcellular location">
    <subcellularLocation>
        <location evidence="5">Cytoplasm</location>
    </subcellularLocation>
    <text evidence="5">Localizes to the division site, in a FtsZ-dependent manner.</text>
</comment>
<evidence type="ECO:0000256" key="5">
    <source>
        <dbReference type="HAMAP-Rule" id="MF_01197"/>
    </source>
</evidence>
<keyword evidence="3 5" id="KW-0131">Cell cycle</keyword>
<proteinExistence type="inferred from homology"/>
<feature type="compositionally biased region" description="Polar residues" evidence="6">
    <location>
        <begin position="100"/>
        <end position="116"/>
    </location>
</feature>
<keyword evidence="5" id="KW-0963">Cytoplasm</keyword>
<evidence type="ECO:0000256" key="2">
    <source>
        <dbReference type="ARBA" id="ARBA00023210"/>
    </source>
</evidence>
<dbReference type="InterPro" id="IPR038594">
    <property type="entry name" value="SepF-like_sf"/>
</dbReference>
<sequence length="226" mass="24904">MSILDTLRAKLRGGQDDEYYDDEYYGDEGYDEVDGASPRSYDDRAQQGASNRLLGNPSRPEAESVSVYTRSGKPISTNPAASYNPQQDMRSRASAYASRQEPSGYTPSYEHTVSPNLPTPGDIGLRPVSRTSYSGQLPPYVLRPVSYDDVQSVVRRVRTGQPVVLIFKNTNIEVAKRILDFSFGLSYGLDGAVEEVADRVFVVLPHGVSLTQADLDKLADEGEITR</sequence>
<dbReference type="InterPro" id="IPR023052">
    <property type="entry name" value="Cell_div_SepF"/>
</dbReference>
<evidence type="ECO:0000313" key="7">
    <source>
        <dbReference type="EMBL" id="MBF4809206.1"/>
    </source>
</evidence>
<comment type="function">
    <text evidence="4 5">Cell division protein that is part of the divisome complex and is recruited early to the Z-ring. Probably stimulates Z-ring formation, perhaps through the cross-linking of FtsZ protofilaments. Its function overlaps with FtsA.</text>
</comment>
<dbReference type="GO" id="GO:0043093">
    <property type="term" value="P:FtsZ-dependent cytokinesis"/>
    <property type="evidence" value="ECO:0007669"/>
    <property type="project" value="UniProtKB-UniRule"/>
</dbReference>
<dbReference type="Proteomes" id="UP000772566">
    <property type="component" value="Unassembled WGS sequence"/>
</dbReference>
<dbReference type="Pfam" id="PF04472">
    <property type="entry name" value="SepF"/>
    <property type="match status" value="1"/>
</dbReference>
<evidence type="ECO:0000256" key="1">
    <source>
        <dbReference type="ARBA" id="ARBA00022618"/>
    </source>
</evidence>
<dbReference type="HAMAP" id="MF_01197">
    <property type="entry name" value="SepF"/>
    <property type="match status" value="1"/>
</dbReference>
<protein>
    <recommendedName>
        <fullName evidence="5">Cell division protein SepF</fullName>
    </recommendedName>
</protein>
<reference evidence="7" key="1">
    <citation type="submission" date="2020-04" db="EMBL/GenBank/DDBJ databases">
        <title>Deep metagenomics examines the oral microbiome during advanced dental caries in children, revealing novel taxa and co-occurrences with host molecules.</title>
        <authorList>
            <person name="Baker J.L."/>
            <person name="Morton J.T."/>
            <person name="Dinis M."/>
            <person name="Alvarez R."/>
            <person name="Tran N.C."/>
            <person name="Knight R."/>
            <person name="Edlund A."/>
        </authorList>
    </citation>
    <scope>NUCLEOTIDE SEQUENCE</scope>
    <source>
        <strain evidence="7">JCVI_22A_bin.2</strain>
    </source>
</reference>
<dbReference type="InterPro" id="IPR007561">
    <property type="entry name" value="Cell_div_SepF/SepF-rel"/>
</dbReference>
<dbReference type="Gene3D" id="3.30.110.150">
    <property type="entry name" value="SepF-like protein"/>
    <property type="match status" value="1"/>
</dbReference>